<gene>
    <name evidence="1" type="ORF">LTS18_008696</name>
</gene>
<accession>A0ACC3D1R5</accession>
<keyword evidence="2" id="KW-1185">Reference proteome</keyword>
<evidence type="ECO:0000313" key="1">
    <source>
        <dbReference type="EMBL" id="KAK3060369.1"/>
    </source>
</evidence>
<dbReference type="Proteomes" id="UP001186974">
    <property type="component" value="Unassembled WGS sequence"/>
</dbReference>
<evidence type="ECO:0000313" key="2">
    <source>
        <dbReference type="Proteomes" id="UP001186974"/>
    </source>
</evidence>
<organism evidence="1 2">
    <name type="scientific">Coniosporium uncinatum</name>
    <dbReference type="NCBI Taxonomy" id="93489"/>
    <lineage>
        <taxon>Eukaryota</taxon>
        <taxon>Fungi</taxon>
        <taxon>Dikarya</taxon>
        <taxon>Ascomycota</taxon>
        <taxon>Pezizomycotina</taxon>
        <taxon>Dothideomycetes</taxon>
        <taxon>Dothideomycetes incertae sedis</taxon>
        <taxon>Coniosporium</taxon>
    </lineage>
</organism>
<name>A0ACC3D1R5_9PEZI</name>
<sequence length="327" mass="34775">MTKRDPCYFDDGGSCDSNYCCWGWKAGADKVEGSGFCCEGKERGGGYRGKAHHDRNPIRHRDRHRRSDRLADPKQNWRTETDRQTETEWRTDYQTATQTSTLTQSARASTIVQSVTVSRTSVFTTTNSAGKSTVVTTTFASVAAETSVTSVLAPAAANTSTNTSSTPTAASVDGVVVVSGLAILAARPGTLLFIGSYRGCFDKEKQSTSSSSSSSPATSRGYGSSKRPAPFIRRRSQQRRPSLVQKGPDHSHTPVPARDEVGDLPAPMSESHVTSPAQSPMVQGRNGGGMGARWFGEVVGDVVHEVHGGEGALGGSVWGDGVRDLSG</sequence>
<proteinExistence type="predicted"/>
<dbReference type="EMBL" id="JAWDJW010008624">
    <property type="protein sequence ID" value="KAK3060369.1"/>
    <property type="molecule type" value="Genomic_DNA"/>
</dbReference>
<reference evidence="1" key="1">
    <citation type="submission" date="2024-09" db="EMBL/GenBank/DDBJ databases">
        <title>Black Yeasts Isolated from many extreme environments.</title>
        <authorList>
            <person name="Coleine C."/>
            <person name="Stajich J.E."/>
            <person name="Selbmann L."/>
        </authorList>
    </citation>
    <scope>NUCLEOTIDE SEQUENCE</scope>
    <source>
        <strain evidence="1">CCFEE 5737</strain>
    </source>
</reference>
<protein>
    <submittedName>
        <fullName evidence="1">Uncharacterized protein</fullName>
    </submittedName>
</protein>
<comment type="caution">
    <text evidence="1">The sequence shown here is derived from an EMBL/GenBank/DDBJ whole genome shotgun (WGS) entry which is preliminary data.</text>
</comment>